<evidence type="ECO:0000256" key="1">
    <source>
        <dbReference type="ARBA" id="ARBA00004496"/>
    </source>
</evidence>
<feature type="region of interest" description="Disordered" evidence="7">
    <location>
        <begin position="428"/>
        <end position="455"/>
    </location>
</feature>
<feature type="coiled-coil region" evidence="6">
    <location>
        <begin position="727"/>
        <end position="787"/>
    </location>
</feature>
<feature type="domain" description="Janus kinase and microtubule-interacting protein C-terminal" evidence="9">
    <location>
        <begin position="401"/>
        <end position="584"/>
    </location>
</feature>
<protein>
    <recommendedName>
        <fullName evidence="12">Janus kinase and microtubule-interacting protein C-terminal domain-containing protein</fullName>
    </recommendedName>
</protein>
<evidence type="ECO:0000259" key="9">
    <source>
        <dbReference type="Pfam" id="PF16034"/>
    </source>
</evidence>
<dbReference type="InterPro" id="IPR006680">
    <property type="entry name" value="Amidohydro-rel"/>
</dbReference>
<feature type="coiled-coil region" evidence="6">
    <location>
        <begin position="16"/>
        <end position="50"/>
    </location>
</feature>
<feature type="domain" description="Amidohydrolase-related" evidence="8">
    <location>
        <begin position="916"/>
        <end position="1282"/>
    </location>
</feature>
<dbReference type="GO" id="GO:0019900">
    <property type="term" value="F:kinase binding"/>
    <property type="evidence" value="ECO:0007669"/>
    <property type="project" value="InterPro"/>
</dbReference>
<gene>
    <name evidence="10" type="ORF">F2P81_008948</name>
</gene>
<proteinExistence type="inferred from homology"/>
<feature type="compositionally biased region" description="Polar residues" evidence="7">
    <location>
        <begin position="1335"/>
        <end position="1365"/>
    </location>
</feature>
<dbReference type="InterPro" id="IPR032466">
    <property type="entry name" value="Metal_Hydrolase"/>
</dbReference>
<evidence type="ECO:0000256" key="3">
    <source>
        <dbReference type="ARBA" id="ARBA00008829"/>
    </source>
</evidence>
<dbReference type="InterPro" id="IPR011778">
    <property type="entry name" value="Hydantoinase/dihydroPyrase"/>
</dbReference>
<dbReference type="EMBL" id="VEVO01000008">
    <property type="protein sequence ID" value="KAF0038464.1"/>
    <property type="molecule type" value="Genomic_DNA"/>
</dbReference>
<comment type="similarity">
    <text evidence="2">Belongs to the JAKMIP family.</text>
</comment>
<feature type="coiled-coil region" evidence="6">
    <location>
        <begin position="281"/>
        <end position="364"/>
    </location>
</feature>
<evidence type="ECO:0000313" key="10">
    <source>
        <dbReference type="EMBL" id="KAF0038464.1"/>
    </source>
</evidence>
<evidence type="ECO:0000256" key="7">
    <source>
        <dbReference type="SAM" id="MobiDB-lite"/>
    </source>
</evidence>
<feature type="compositionally biased region" description="Acidic residues" evidence="7">
    <location>
        <begin position="443"/>
        <end position="455"/>
    </location>
</feature>
<feature type="coiled-coil region" evidence="6">
    <location>
        <begin position="75"/>
        <end position="117"/>
    </location>
</feature>
<reference evidence="10 11" key="1">
    <citation type="submission" date="2019-06" db="EMBL/GenBank/DDBJ databases">
        <title>Draft genomes of female and male turbot (Scophthalmus maximus).</title>
        <authorList>
            <person name="Xu H."/>
            <person name="Xu X.-W."/>
            <person name="Shao C."/>
            <person name="Chen S."/>
        </authorList>
    </citation>
    <scope>NUCLEOTIDE SEQUENCE [LARGE SCALE GENOMIC DNA]</scope>
    <source>
        <strain evidence="10">Ysfricsl-2016a</strain>
        <tissue evidence="10">Blood</tissue>
    </source>
</reference>
<dbReference type="FunFam" id="2.30.40.10:FF:000021">
    <property type="entry name" value="Dihydropyrimidinase-related protein 2"/>
    <property type="match status" value="1"/>
</dbReference>
<dbReference type="GO" id="GO:0005737">
    <property type="term" value="C:cytoplasm"/>
    <property type="evidence" value="ECO:0007669"/>
    <property type="project" value="UniProtKB-SubCell"/>
</dbReference>
<dbReference type="GO" id="GO:0016810">
    <property type="term" value="F:hydrolase activity, acting on carbon-nitrogen (but not peptide) bonds"/>
    <property type="evidence" value="ECO:0007669"/>
    <property type="project" value="InterPro"/>
</dbReference>
<dbReference type="PANTHER" id="PTHR18935:SF7">
    <property type="entry name" value="JANUS KINASE AND MICROTUBULE-INTERACTING PROTEIN 2"/>
    <property type="match status" value="1"/>
</dbReference>
<dbReference type="Pfam" id="PF01979">
    <property type="entry name" value="Amidohydro_1"/>
    <property type="match status" value="1"/>
</dbReference>
<accession>A0A6A4T5J3</accession>
<dbReference type="GO" id="GO:0008017">
    <property type="term" value="F:microtubule binding"/>
    <property type="evidence" value="ECO:0007669"/>
    <property type="project" value="InterPro"/>
</dbReference>
<evidence type="ECO:0000256" key="4">
    <source>
        <dbReference type="ARBA" id="ARBA00022490"/>
    </source>
</evidence>
<evidence type="ECO:0000256" key="6">
    <source>
        <dbReference type="SAM" id="Coils"/>
    </source>
</evidence>
<dbReference type="SUPFAM" id="SSF51556">
    <property type="entry name" value="Metallo-dependent hydrolases"/>
    <property type="match status" value="1"/>
</dbReference>
<feature type="region of interest" description="Disordered" evidence="7">
    <location>
        <begin position="1334"/>
        <end position="1398"/>
    </location>
</feature>
<dbReference type="InterPro" id="IPR024836">
    <property type="entry name" value="JAKMIP"/>
</dbReference>
<evidence type="ECO:0000256" key="2">
    <source>
        <dbReference type="ARBA" id="ARBA00005239"/>
    </source>
</evidence>
<keyword evidence="5 6" id="KW-0175">Coiled coil</keyword>
<dbReference type="FunFam" id="3.20.20.140:FF:000174">
    <property type="entry name" value="Dihydropyrimidinase-related protein 2"/>
    <property type="match status" value="2"/>
</dbReference>
<comment type="caution">
    <text evidence="10">The sequence shown here is derived from an EMBL/GenBank/DDBJ whole genome shotgun (WGS) entry which is preliminary data.</text>
</comment>
<dbReference type="Gene3D" id="3.20.20.140">
    <property type="entry name" value="Metal-dependent hydrolases"/>
    <property type="match status" value="2"/>
</dbReference>
<dbReference type="Pfam" id="PF16034">
    <property type="entry name" value="JAKMIP_CC3"/>
    <property type="match status" value="1"/>
</dbReference>
<dbReference type="InterPro" id="IPR011059">
    <property type="entry name" value="Metal-dep_hydrolase_composite"/>
</dbReference>
<evidence type="ECO:0000313" key="11">
    <source>
        <dbReference type="Proteomes" id="UP000438429"/>
    </source>
</evidence>
<evidence type="ECO:0000259" key="8">
    <source>
        <dbReference type="Pfam" id="PF01979"/>
    </source>
</evidence>
<comment type="subcellular location">
    <subcellularLocation>
        <location evidence="1">Cytoplasm</location>
    </subcellularLocation>
</comment>
<dbReference type="Proteomes" id="UP000438429">
    <property type="component" value="Unassembled WGS sequence"/>
</dbReference>
<dbReference type="CDD" id="cd01314">
    <property type="entry name" value="D-HYD"/>
    <property type="match status" value="1"/>
</dbReference>
<dbReference type="SUPFAM" id="SSF51338">
    <property type="entry name" value="Composite domain of metallo-dependent hydrolases"/>
    <property type="match status" value="1"/>
</dbReference>
<dbReference type="PANTHER" id="PTHR18935">
    <property type="entry name" value="GOLGIN SUBFAMILY A MEMBER 4-LIKE ISOFORM X1"/>
    <property type="match status" value="1"/>
</dbReference>
<keyword evidence="4" id="KW-0963">Cytoplasm</keyword>
<feature type="coiled-coil region" evidence="6">
    <location>
        <begin position="206"/>
        <end position="254"/>
    </location>
</feature>
<evidence type="ECO:0008006" key="12">
    <source>
        <dbReference type="Google" id="ProtNLM"/>
    </source>
</evidence>
<dbReference type="InterPro" id="IPR031994">
    <property type="entry name" value="JAKMIP_C"/>
</dbReference>
<evidence type="ECO:0000256" key="5">
    <source>
        <dbReference type="ARBA" id="ARBA00023054"/>
    </source>
</evidence>
<organism evidence="10 11">
    <name type="scientific">Scophthalmus maximus</name>
    <name type="common">Turbot</name>
    <name type="synonym">Psetta maxima</name>
    <dbReference type="NCBI Taxonomy" id="52904"/>
    <lineage>
        <taxon>Eukaryota</taxon>
        <taxon>Metazoa</taxon>
        <taxon>Chordata</taxon>
        <taxon>Craniata</taxon>
        <taxon>Vertebrata</taxon>
        <taxon>Euteleostomi</taxon>
        <taxon>Actinopterygii</taxon>
        <taxon>Neopterygii</taxon>
        <taxon>Teleostei</taxon>
        <taxon>Neoteleostei</taxon>
        <taxon>Acanthomorphata</taxon>
        <taxon>Carangaria</taxon>
        <taxon>Pleuronectiformes</taxon>
        <taxon>Pleuronectoidei</taxon>
        <taxon>Scophthalmidae</taxon>
        <taxon>Scophthalmus</taxon>
    </lineage>
</organism>
<name>A0A6A4T5J3_SCOMX</name>
<sequence length="1398" mass="158896">MAKKGRAKGEKPEALISALQAANEDLRSKLTDIQIELHQEKCKVSKLERDKVQEVKRVREQEQHRHTAMLTEQRAKWHEEKQKELQSLRENLTRQHEQELARHAKIKEQENQRLKAALSAIRDGSGEKVRTALTLEAKEDARRFFDQERVKLLQEIAELKSTKKQTDEALSNMIQSDKMKAGDLRVEHQQHQEEISKIKWDCEKDIRRLVDEIKSKDRTIFALERELESTAGFLQKLQLQKDALDEQLFLVKEAECGLGSPKREIPGRAGDGAEHCGSPDLRRNQRRLADLNSTIRKLEDRNSLLVDERNELLKRVRETEKQCKPLLDKNKLLNKRNDDLTQTIQKLEEKLKSLAKENHEMKEKISSHPPLKKLKSLNDLDQAHDDQEIAFLKLQVLEQQNMIDELTRRHIVVDTFFGYDEESMDSETSSVASFRMDRTPATPDEDQDEGLANEESELRFRQLTREYQALQRAYALLQEQKGGILDAEMEAKAQEQIQADVLRYKAKIEDLEKELTLKGQDSKWVEEKQLFLRRNQEILDKMDKSESESSRLQQELQDSRDQNELLEFRILELEERERRSPPFNHLRMHPFSEGVSALQIYCMKEGVKDVCIPDLIKLLDILGDNGNLRNEEQVAIIQASTVLSLAEKWIQQIEGTEAALHQKMIDLEVEMEMFCKQKGYLEEELDYRKQALDQAYMQIQELEATLYNSLQQDKVIKYGEPLDELQRDELRTAVEKLRRQMLRKSREYDCQILQERMELLHQAHQRIRDLEDKTEIQRRQIKDLEEKVTFTLVNAAPDCCNSFATPLSLSVSLSVRLSGGEGRCSIRPEGIPFSQHNKKEPEFEGGIERKQKMSYQGKKNIPKITSDRLLIKGGRIVNDDQSFHADIYMEDGVIKQIGDNLIVPGGVKTIEAQGKMVIPGGIDIHTHFQMPYRGTTTVDDFAQGSKAALAGGTTMIVDHVIPEPGSSLMEAYDQWRQWADEKACCDYSFHVDITHWNDSVKQELDHLIKEKGVNSFQVYMAYKDYYQMSNSELYEIFTFLAERGGIAQVHAENGEIIAELEAEAVFRAITIASQTNCPLYVTRVMSKSAADIISQARKKGNVVFGEPITASLGTDGTHYWSKNWAKAASFVTSPPLSPDPTTPDYLNTMLSSGDLSVTGSAHCTFSVAQKAIGKDDFTQIPEGVNGVEERMALIWDKAVTTGKMDENMFVAVTSTNAAKILNLYPRKGRIAVSSDADLVIWDTDAICTITAKTHNSAAEYNVFEGMELRGAPQVVICQGKIVLEDGNLHVTSGVGRFIPCSPFPDFAYKRVKARKQLAVLRAVPRGMYDGPVSEFSMSRGGTPSASARTSPTKQPVRNLHQSGFSLTGPPTPDDVPIRPAGRRIVVPPGGRSNITSLS</sequence>
<comment type="similarity">
    <text evidence="3">Belongs to the metallo-dependent hydrolases superfamily. Hydantoinase/dihydropyrimidinase family.</text>
</comment>